<dbReference type="RefSeq" id="XP_016215438.1">
    <property type="nucleotide sequence ID" value="XM_016356645.1"/>
</dbReference>
<reference evidence="2 3" key="1">
    <citation type="submission" date="2015-01" db="EMBL/GenBank/DDBJ databases">
        <title>The Genome Sequence of Ochroconis gallopava CBS43764.</title>
        <authorList>
            <consortium name="The Broad Institute Genomics Platform"/>
            <person name="Cuomo C."/>
            <person name="de Hoog S."/>
            <person name="Gorbushina A."/>
            <person name="Stielow B."/>
            <person name="Teixiera M."/>
            <person name="Abouelleil A."/>
            <person name="Chapman S.B."/>
            <person name="Priest M."/>
            <person name="Young S.K."/>
            <person name="Wortman J."/>
            <person name="Nusbaum C."/>
            <person name="Birren B."/>
        </authorList>
    </citation>
    <scope>NUCLEOTIDE SEQUENCE [LARGE SCALE GENOMIC DNA]</scope>
    <source>
        <strain evidence="2 3">CBS 43764</strain>
    </source>
</reference>
<dbReference type="EMBL" id="KN847537">
    <property type="protein sequence ID" value="KIW05569.1"/>
    <property type="molecule type" value="Genomic_DNA"/>
</dbReference>
<dbReference type="Proteomes" id="UP000053259">
    <property type="component" value="Unassembled WGS sequence"/>
</dbReference>
<protein>
    <submittedName>
        <fullName evidence="2">Uncharacterized protein</fullName>
    </submittedName>
</protein>
<accession>A0A0D2B2R6</accession>
<proteinExistence type="predicted"/>
<evidence type="ECO:0000256" key="1">
    <source>
        <dbReference type="SAM" id="MobiDB-lite"/>
    </source>
</evidence>
<dbReference type="GeneID" id="27311417"/>
<feature type="compositionally biased region" description="Basic and acidic residues" evidence="1">
    <location>
        <begin position="390"/>
        <end position="402"/>
    </location>
</feature>
<feature type="region of interest" description="Disordered" evidence="1">
    <location>
        <begin position="196"/>
        <end position="285"/>
    </location>
</feature>
<sequence length="572" mass="63622">MFSFLGGSSSLLAARHDPTKERPAPPYPTPVSFPRLESFREAPHAWTEGSAPDLFKHYSRIRKLSDVSTQHLAALNVSLRDISHDFDDFFSTNELAHAFVPPASWLEPSAAPSSALPALPGQSRVLSNGRPFPSQQDFSIRSKELRHTNEDAYRALTRTPHNGQPPARLAHFRRFWEALDNMNYYWDTSCDEYIPEGSVSQSDNGRARKEESSEDADEAVVDTDEPRKRVRPNPQPDTSGAGFELPVGPAPPSGELLLDIRPPKVPGSAEKPPGTYRGNRIGNGAGMPESYRTDAARAFVEPIAWSFGFTMAAHRKPPVLEIKSLLVPIKLSGTVWRPPNEREKARAGCLQGPVLGISCRSETEFAEGKADPVLDVLRELGAMLCLAQERAREGRTERKPGENRWWTSVPRWGGGPGGEMGEAITSSDDDIEPGGEEKTAPNSETKARANTRGTSSKRKQAIINAWKTLRVGSGYWDPRVDYAAVGKPPGSKWDEIYLVSSLNHHISILRLRVHDDYIHYLLTGDCPKQVTDPEWSTPVLSRSRWFDLFTPEDRLEAFRLLWGIMGYLARVD</sequence>
<dbReference type="VEuPathDB" id="FungiDB:PV09_03444"/>
<gene>
    <name evidence="2" type="ORF">PV09_03444</name>
</gene>
<dbReference type="HOGENOM" id="CLU_014758_0_0_1"/>
<organism evidence="2 3">
    <name type="scientific">Verruconis gallopava</name>
    <dbReference type="NCBI Taxonomy" id="253628"/>
    <lineage>
        <taxon>Eukaryota</taxon>
        <taxon>Fungi</taxon>
        <taxon>Dikarya</taxon>
        <taxon>Ascomycota</taxon>
        <taxon>Pezizomycotina</taxon>
        <taxon>Dothideomycetes</taxon>
        <taxon>Pleosporomycetidae</taxon>
        <taxon>Venturiales</taxon>
        <taxon>Sympoventuriaceae</taxon>
        <taxon>Verruconis</taxon>
    </lineage>
</organism>
<dbReference type="AlphaFoldDB" id="A0A0D2B2R6"/>
<feature type="compositionally biased region" description="Acidic residues" evidence="1">
    <location>
        <begin position="212"/>
        <end position="223"/>
    </location>
</feature>
<name>A0A0D2B2R6_9PEZI</name>
<feature type="region of interest" description="Disordered" evidence="1">
    <location>
        <begin position="390"/>
        <end position="456"/>
    </location>
</feature>
<evidence type="ECO:0000313" key="2">
    <source>
        <dbReference type="EMBL" id="KIW05569.1"/>
    </source>
</evidence>
<dbReference type="OrthoDB" id="5407653at2759"/>
<dbReference type="InParanoid" id="A0A0D2B2R6"/>
<keyword evidence="3" id="KW-1185">Reference proteome</keyword>
<dbReference type="STRING" id="253628.A0A0D2B2R6"/>
<evidence type="ECO:0000313" key="3">
    <source>
        <dbReference type="Proteomes" id="UP000053259"/>
    </source>
</evidence>